<proteinExistence type="predicted"/>
<sequence>MMFGSSISTCVQQSRRRRRSLLLLAMTLCLAGCGANYKLSDGDYRPLGDPTAAERRP</sequence>
<gene>
    <name evidence="3" type="ORF">SAMN04487855_2489</name>
    <name evidence="2" type="ORF">SAMN05216589_2732</name>
</gene>
<evidence type="ECO:0000313" key="2">
    <source>
        <dbReference type="EMBL" id="SES21124.1"/>
    </source>
</evidence>
<dbReference type="AlphaFoldDB" id="A0A031ME85"/>
<dbReference type="RefSeq" id="WP_407920280.1">
    <property type="nucleotide sequence ID" value="NZ_FOGN01000005.1"/>
</dbReference>
<organism evidence="3 4">
    <name type="scientific">Halopseudomonas bauzanensis</name>
    <dbReference type="NCBI Taxonomy" id="653930"/>
    <lineage>
        <taxon>Bacteria</taxon>
        <taxon>Pseudomonadati</taxon>
        <taxon>Pseudomonadota</taxon>
        <taxon>Gammaproteobacteria</taxon>
        <taxon>Pseudomonadales</taxon>
        <taxon>Pseudomonadaceae</taxon>
        <taxon>Halopseudomonas</taxon>
    </lineage>
</organism>
<reference evidence="4 5" key="1">
    <citation type="submission" date="2016-10" db="EMBL/GenBank/DDBJ databases">
        <authorList>
            <person name="de Groot N.N."/>
        </authorList>
    </citation>
    <scope>NUCLEOTIDE SEQUENCE [LARGE SCALE GENOMIC DNA]</scope>
    <source>
        <strain evidence="3 4">CGMCC 1.9095</strain>
        <strain evidence="2 5">DSM 22558</strain>
    </source>
</reference>
<keyword evidence="4" id="KW-1185">Reference proteome</keyword>
<evidence type="ECO:0000313" key="4">
    <source>
        <dbReference type="Proteomes" id="UP000186599"/>
    </source>
</evidence>
<accession>A0A031ME85</accession>
<evidence type="ECO:0000313" key="3">
    <source>
        <dbReference type="EMBL" id="SFM14882.1"/>
    </source>
</evidence>
<evidence type="ECO:0000313" key="5">
    <source>
        <dbReference type="Proteomes" id="UP000186904"/>
    </source>
</evidence>
<dbReference type="Proteomes" id="UP000186599">
    <property type="component" value="Unassembled WGS sequence"/>
</dbReference>
<name>A0A031ME85_9GAMM</name>
<feature type="compositionally biased region" description="Basic and acidic residues" evidence="1">
    <location>
        <begin position="40"/>
        <end position="57"/>
    </location>
</feature>
<evidence type="ECO:0008006" key="6">
    <source>
        <dbReference type="Google" id="ProtNLM"/>
    </source>
</evidence>
<dbReference type="STRING" id="653930.SAMN05216589_2732"/>
<protein>
    <recommendedName>
        <fullName evidence="6">Type VI secretion protein</fullName>
    </recommendedName>
</protein>
<dbReference type="Proteomes" id="UP000186904">
    <property type="component" value="Unassembled WGS sequence"/>
</dbReference>
<dbReference type="EMBL" id="FOUA01000005">
    <property type="protein sequence ID" value="SFM14882.1"/>
    <property type="molecule type" value="Genomic_DNA"/>
</dbReference>
<evidence type="ECO:0000256" key="1">
    <source>
        <dbReference type="SAM" id="MobiDB-lite"/>
    </source>
</evidence>
<feature type="region of interest" description="Disordered" evidence="1">
    <location>
        <begin position="37"/>
        <end position="57"/>
    </location>
</feature>
<dbReference type="EMBL" id="FOGN01000005">
    <property type="protein sequence ID" value="SES21124.1"/>
    <property type="molecule type" value="Genomic_DNA"/>
</dbReference>